<name>A0A6A6B3E0_9PEZI</name>
<gene>
    <name evidence="3" type="ORF">K452DRAFT_353185</name>
</gene>
<dbReference type="GeneID" id="54303317"/>
<feature type="region of interest" description="Disordered" evidence="1">
    <location>
        <begin position="91"/>
        <end position="132"/>
    </location>
</feature>
<feature type="domain" description="Thiaminase-2/PQQC" evidence="2">
    <location>
        <begin position="152"/>
        <end position="362"/>
    </location>
</feature>
<dbReference type="Pfam" id="PF03070">
    <property type="entry name" value="TENA_THI-4"/>
    <property type="match status" value="1"/>
</dbReference>
<dbReference type="RefSeq" id="XP_033394039.1">
    <property type="nucleotide sequence ID" value="XM_033545811.1"/>
</dbReference>
<dbReference type="InterPro" id="IPR004305">
    <property type="entry name" value="Thiaminase-2/PQQC"/>
</dbReference>
<evidence type="ECO:0000313" key="4">
    <source>
        <dbReference type="Proteomes" id="UP000799438"/>
    </source>
</evidence>
<dbReference type="EMBL" id="ML995497">
    <property type="protein sequence ID" value="KAF2138326.1"/>
    <property type="molecule type" value="Genomic_DNA"/>
</dbReference>
<evidence type="ECO:0000313" key="3">
    <source>
        <dbReference type="EMBL" id="KAF2138326.1"/>
    </source>
</evidence>
<dbReference type="AlphaFoldDB" id="A0A6A6B3E0"/>
<dbReference type="CDD" id="cd19357">
    <property type="entry name" value="TenA_E_At3g16990-like"/>
    <property type="match status" value="1"/>
</dbReference>
<dbReference type="InterPro" id="IPR053261">
    <property type="entry name" value="Polyketide-peptide_reg"/>
</dbReference>
<keyword evidence="4" id="KW-1185">Reference proteome</keyword>
<dbReference type="PANTHER" id="PTHR41813:SF2">
    <property type="entry name" value="REGULATOR PAB1642, PUTATIVE (AFU_ORTHOLOGUE AFUA_3G11955)-RELATED"/>
    <property type="match status" value="1"/>
</dbReference>
<sequence>MGRHANPDIRRAFQEFTDETTPSKCAKVRCLHCGFTRAKNTTRQIEHLQSCQAYLQSPDASAHLQQTPQNVAGTVDPASMAQDATPSRGILNGTHPNPNLQVHRRGPNTNKRTRDGQLIAPHPGPPPQPHPSLAAHLLARFSSPFAQATQQPFLSHAGCGTLSASALSQWLIQDAHYARGYIRFIGNILSKIRLPVVPNSQFHQTYRIMDLLISALNNIRREMTFFEITATKFGLQMTDEPPNQITRAYLDLFVSSTSSGASLLEGMVVLWATEHCYRAAWQYAASFTPTLSTPSTDAHIVALHQQLIPNWTSPPFSKFVDACRVLVDELANTTTSPNGKEEMQRCEQLFEHVCWLEERFWPDVDGMGEEDETARLANAPGGHSMSMSAGPGGPFSTPNPSTAAHTNPQYGANGVGVPGPSQQSPNLGGLDTPTRESPAASFSVGGALNGIAEAAAANASGAGGAGS</sequence>
<protein>
    <recommendedName>
        <fullName evidence="2">Thiaminase-2/PQQC domain-containing protein</fullName>
    </recommendedName>
</protein>
<dbReference type="Proteomes" id="UP000799438">
    <property type="component" value="Unassembled WGS sequence"/>
</dbReference>
<evidence type="ECO:0000259" key="2">
    <source>
        <dbReference type="Pfam" id="PF03070"/>
    </source>
</evidence>
<evidence type="ECO:0000256" key="1">
    <source>
        <dbReference type="SAM" id="MobiDB-lite"/>
    </source>
</evidence>
<dbReference type="SUPFAM" id="SSF48613">
    <property type="entry name" value="Heme oxygenase-like"/>
    <property type="match status" value="1"/>
</dbReference>
<dbReference type="InterPro" id="IPR016084">
    <property type="entry name" value="Haem_Oase-like_multi-hlx"/>
</dbReference>
<organism evidence="3 4">
    <name type="scientific">Aplosporella prunicola CBS 121167</name>
    <dbReference type="NCBI Taxonomy" id="1176127"/>
    <lineage>
        <taxon>Eukaryota</taxon>
        <taxon>Fungi</taxon>
        <taxon>Dikarya</taxon>
        <taxon>Ascomycota</taxon>
        <taxon>Pezizomycotina</taxon>
        <taxon>Dothideomycetes</taxon>
        <taxon>Dothideomycetes incertae sedis</taxon>
        <taxon>Botryosphaeriales</taxon>
        <taxon>Aplosporellaceae</taxon>
        <taxon>Aplosporella</taxon>
    </lineage>
</organism>
<dbReference type="PANTHER" id="PTHR41813">
    <property type="entry name" value="REGULATOR PAB1642, PUTATIVE (AFU_ORTHOLOGUE AFUA_3G11955)-RELATED"/>
    <property type="match status" value="1"/>
</dbReference>
<reference evidence="3" key="1">
    <citation type="journal article" date="2020" name="Stud. Mycol.">
        <title>101 Dothideomycetes genomes: a test case for predicting lifestyles and emergence of pathogens.</title>
        <authorList>
            <person name="Haridas S."/>
            <person name="Albert R."/>
            <person name="Binder M."/>
            <person name="Bloem J."/>
            <person name="Labutti K."/>
            <person name="Salamov A."/>
            <person name="Andreopoulos B."/>
            <person name="Baker S."/>
            <person name="Barry K."/>
            <person name="Bills G."/>
            <person name="Bluhm B."/>
            <person name="Cannon C."/>
            <person name="Castanera R."/>
            <person name="Culley D."/>
            <person name="Daum C."/>
            <person name="Ezra D."/>
            <person name="Gonzalez J."/>
            <person name="Henrissat B."/>
            <person name="Kuo A."/>
            <person name="Liang C."/>
            <person name="Lipzen A."/>
            <person name="Lutzoni F."/>
            <person name="Magnuson J."/>
            <person name="Mondo S."/>
            <person name="Nolan M."/>
            <person name="Ohm R."/>
            <person name="Pangilinan J."/>
            <person name="Park H.-J."/>
            <person name="Ramirez L."/>
            <person name="Alfaro M."/>
            <person name="Sun H."/>
            <person name="Tritt A."/>
            <person name="Yoshinaga Y."/>
            <person name="Zwiers L.-H."/>
            <person name="Turgeon B."/>
            <person name="Goodwin S."/>
            <person name="Spatafora J."/>
            <person name="Crous P."/>
            <person name="Grigoriev I."/>
        </authorList>
    </citation>
    <scope>NUCLEOTIDE SEQUENCE</scope>
    <source>
        <strain evidence="3">CBS 121167</strain>
    </source>
</reference>
<dbReference type="Gene3D" id="1.20.910.10">
    <property type="entry name" value="Heme oxygenase-like"/>
    <property type="match status" value="1"/>
</dbReference>
<feature type="region of interest" description="Disordered" evidence="1">
    <location>
        <begin position="376"/>
        <end position="442"/>
    </location>
</feature>
<accession>A0A6A6B3E0</accession>
<dbReference type="OrthoDB" id="37730at2759"/>
<dbReference type="GO" id="GO:0006772">
    <property type="term" value="P:thiamine metabolic process"/>
    <property type="evidence" value="ECO:0007669"/>
    <property type="project" value="UniProtKB-ARBA"/>
</dbReference>
<proteinExistence type="predicted"/>
<feature type="compositionally biased region" description="Polar residues" evidence="1">
    <location>
        <begin position="396"/>
        <end position="410"/>
    </location>
</feature>